<organism evidence="1 2">
    <name type="scientific">Symbiodinium natans</name>
    <dbReference type="NCBI Taxonomy" id="878477"/>
    <lineage>
        <taxon>Eukaryota</taxon>
        <taxon>Sar</taxon>
        <taxon>Alveolata</taxon>
        <taxon>Dinophyceae</taxon>
        <taxon>Suessiales</taxon>
        <taxon>Symbiodiniaceae</taxon>
        <taxon>Symbiodinium</taxon>
    </lineage>
</organism>
<protein>
    <submittedName>
        <fullName evidence="1">Uncharacterized protein</fullName>
    </submittedName>
</protein>
<evidence type="ECO:0000313" key="1">
    <source>
        <dbReference type="EMBL" id="CAE7203428.1"/>
    </source>
</evidence>
<gene>
    <name evidence="1" type="ORF">SNAT2548_LOCUS6223</name>
</gene>
<evidence type="ECO:0000313" key="2">
    <source>
        <dbReference type="Proteomes" id="UP000604046"/>
    </source>
</evidence>
<keyword evidence="2" id="KW-1185">Reference proteome</keyword>
<accession>A0A812JHB1</accession>
<comment type="caution">
    <text evidence="1">The sequence shown here is derived from an EMBL/GenBank/DDBJ whole genome shotgun (WGS) entry which is preliminary data.</text>
</comment>
<reference evidence="1" key="1">
    <citation type="submission" date="2021-02" db="EMBL/GenBank/DDBJ databases">
        <authorList>
            <person name="Dougan E. K."/>
            <person name="Rhodes N."/>
            <person name="Thang M."/>
            <person name="Chan C."/>
        </authorList>
    </citation>
    <scope>NUCLEOTIDE SEQUENCE</scope>
</reference>
<proteinExistence type="predicted"/>
<dbReference type="AlphaFoldDB" id="A0A812JHB1"/>
<name>A0A812JHB1_9DINO</name>
<sequence>MGRPVPELEKLPAWTIITSIDQVPMQPPQYAPSSVSATRVRRQGQGFCFQVPSAFAAHWCMHLPIALIEAMGWSVTFGAFPPRAVDRLQVSLQPKLAGFVISPETMQGLLRKQSFLGQLYQLAKTQPPGCPKVEVELQCQAETVAFTSLPAAMTVETILNCWRSASLFAGCWPKARVTSGPFPLPVERNLQTNGAQPLFRRKGSSRILLCVHVEHRGGGAKDDGVQLAKTRIASLLLDRGVSLHETTVVTDRLLDKLGASKCLALVKPTDPAQRWEDLAKNAKAAGVEWPSGDSRVAKAAARIQKALRKQRLPAQTVPVAAQFRLCPGIWCGMDEQPVPILQNLCPGATGVILQDAAATTPEDLALLRTMESDALCVAVLGYDCPEPSTCGGTISISAEDVETGRPHLLAGCFHNVGATDVQPKYQTQAAVTVEGMVCCAFTVYRDDLPAEVQWSHFIESPVRTAQQQLQAQGVEKPFVNPWGRTYRADGKPVAPSQADSLQFYAKVPDSILRTVLQQSGFLYGVRCAQSVGGFKTLARVVGCLARRL</sequence>
<dbReference type="OrthoDB" id="418735at2759"/>
<dbReference type="EMBL" id="CAJNDS010000409">
    <property type="protein sequence ID" value="CAE7203428.1"/>
    <property type="molecule type" value="Genomic_DNA"/>
</dbReference>
<dbReference type="Proteomes" id="UP000604046">
    <property type="component" value="Unassembled WGS sequence"/>
</dbReference>